<name>A0A242WAA5_BACTU</name>
<evidence type="ECO:0000256" key="1">
    <source>
        <dbReference type="SAM" id="Phobius"/>
    </source>
</evidence>
<keyword evidence="1" id="KW-0472">Membrane</keyword>
<dbReference type="AlphaFoldDB" id="A0A242WAA5"/>
<feature type="transmembrane region" description="Helical" evidence="1">
    <location>
        <begin position="44"/>
        <end position="68"/>
    </location>
</feature>
<evidence type="ECO:0000313" key="3">
    <source>
        <dbReference type="Proteomes" id="UP000195152"/>
    </source>
</evidence>
<dbReference type="Proteomes" id="UP000195152">
    <property type="component" value="Unassembled WGS sequence"/>
</dbReference>
<proteinExistence type="predicted"/>
<accession>A0A242WAA5</accession>
<keyword evidence="1" id="KW-1133">Transmembrane helix</keyword>
<organism evidence="2 3">
    <name type="scientific">Bacillus thuringiensis serovar mexicanensis</name>
    <dbReference type="NCBI Taxonomy" id="180868"/>
    <lineage>
        <taxon>Bacteria</taxon>
        <taxon>Bacillati</taxon>
        <taxon>Bacillota</taxon>
        <taxon>Bacilli</taxon>
        <taxon>Bacillales</taxon>
        <taxon>Bacillaceae</taxon>
        <taxon>Bacillus</taxon>
        <taxon>Bacillus cereus group</taxon>
    </lineage>
</organism>
<reference evidence="2 3" key="1">
    <citation type="submission" date="2016-10" db="EMBL/GenBank/DDBJ databases">
        <title>Comparative genomics of Bacillus thuringiensis reveals a path to pathogens against multiple invertebrate hosts.</title>
        <authorList>
            <person name="Zheng J."/>
            <person name="Gao Q."/>
            <person name="Liu H."/>
            <person name="Peng D."/>
            <person name="Ruan L."/>
            <person name="Sun M."/>
        </authorList>
    </citation>
    <scope>NUCLEOTIDE SEQUENCE [LARGE SCALE GENOMIC DNA]</scope>
    <source>
        <strain evidence="2">BGSC 4AC1</strain>
    </source>
</reference>
<dbReference type="RefSeq" id="WP_000594798.1">
    <property type="nucleotide sequence ID" value="NZ_NFCF01000063.1"/>
</dbReference>
<keyword evidence="1" id="KW-0812">Transmembrane</keyword>
<dbReference type="EMBL" id="NFCF01000063">
    <property type="protein sequence ID" value="OTW50778.1"/>
    <property type="molecule type" value="Genomic_DNA"/>
</dbReference>
<gene>
    <name evidence="2" type="ORF">BK699_09505</name>
</gene>
<sequence>MIKNSRQLHLMQKSGQYLIALSFWSLIIYFLIEALVPEYISVQIIVLLLFLVSFLVGVIIKLMTMILVRNWYKEGVKLSDSIKLESLLLIPSVLNGEKVIELHLIPFEFTDGFYKLKRKKKELIEELSEKFEEDFRKIALWNNDAPLVTTTHTSMFTLWKRTSQENYQIVPIQLLDQYAKMSHLEWFFASFAITGKMSFSRPEKWSSYQFLKKG</sequence>
<feature type="transmembrane region" description="Helical" evidence="1">
    <location>
        <begin position="15"/>
        <end position="32"/>
    </location>
</feature>
<protein>
    <submittedName>
        <fullName evidence="2">Uncharacterized protein</fullName>
    </submittedName>
</protein>
<comment type="caution">
    <text evidence="2">The sequence shown here is derived from an EMBL/GenBank/DDBJ whole genome shotgun (WGS) entry which is preliminary data.</text>
</comment>
<evidence type="ECO:0000313" key="2">
    <source>
        <dbReference type="EMBL" id="OTW50778.1"/>
    </source>
</evidence>